<dbReference type="RefSeq" id="WP_050129758.1">
    <property type="nucleotide sequence ID" value="NZ_CPZF01000001.1"/>
</dbReference>
<accession>A0A9P1PR68</accession>
<protein>
    <submittedName>
        <fullName evidence="3">Uncharacterized protein conserved in bacteria (DUF2326)</fullName>
    </submittedName>
</protein>
<feature type="domain" description="DUF2326" evidence="2">
    <location>
        <begin position="440"/>
        <end position="565"/>
    </location>
</feature>
<organism evidence="3 4">
    <name type="scientific">Yersinia enterocolitica</name>
    <dbReference type="NCBI Taxonomy" id="630"/>
    <lineage>
        <taxon>Bacteria</taxon>
        <taxon>Pseudomonadati</taxon>
        <taxon>Pseudomonadota</taxon>
        <taxon>Gammaproteobacteria</taxon>
        <taxon>Enterobacterales</taxon>
        <taxon>Yersiniaceae</taxon>
        <taxon>Yersinia</taxon>
    </lineage>
</organism>
<evidence type="ECO:0000313" key="4">
    <source>
        <dbReference type="Proteomes" id="UP000041356"/>
    </source>
</evidence>
<gene>
    <name evidence="3" type="ORF">ERS137939_00101</name>
</gene>
<dbReference type="InterPro" id="IPR018760">
    <property type="entry name" value="DUF2326"/>
</dbReference>
<proteinExistence type="predicted"/>
<name>A0A9P1PR68_YEREN</name>
<sequence length="565" mass="65233">MRLNKLTVYKDNEAIREVPFVMGLNLVINRPSIGKESGNSVGKSTLSRLIDYLFTSSGEDIYHDLEFGKSIVEIENLISMHTILIELCFTSYDNNDYKIARTLKQSEKDTLYYIDECVVSKVEYIEFISKYIFGIFSSGPSIRNLSHKFIRNTHNKMQNTIKFLYEKTTGDTYDQLYLFLFGFEGLPLLKQKTKINREISKNERNLTAYRSPHKESVLKKLIKPLNTEINTLELDIKSFDFKDSHTDGVKKLVNVQSVISDLSINYSSYIMRINMLEKSIYSLKKGVSSIENNDLKIIYESANVYVTEKLVASYEEMLDFHNRIIKNKVEFLEEDLQSKRKKAEEINNELNSLHESESSLFKTIKEPETLKSITQMFNKLSDLKDNLSSIKVNLDRIEETKKTIVSLKNESASIIKSINDSLVSLDGNLEIFNEYFGKITKLIYGDRYIFDLNFDSEKGKCQFDISCVTPNSTGGKKKGELTAFDLAYIEFVNKVKLKRPTFIIHDSIEDVDINQIRDIFNYAKSLNGQYIVSILSDKFSSKEDKEMIKGHSILELSEDDKFFKI</sequence>
<reference evidence="3 4" key="1">
    <citation type="submission" date="2015-03" db="EMBL/GenBank/DDBJ databases">
        <authorList>
            <consortium name="Pathogen Informatics"/>
            <person name="Murphy D."/>
        </authorList>
    </citation>
    <scope>NUCLEOTIDE SEQUENCE [LARGE SCALE GENOMIC DNA]</scope>
    <source>
        <strain evidence="3 4">IP27818</strain>
    </source>
</reference>
<evidence type="ECO:0000259" key="2">
    <source>
        <dbReference type="Pfam" id="PF10088"/>
    </source>
</evidence>
<dbReference type="AlphaFoldDB" id="A0A9P1PR68"/>
<dbReference type="Proteomes" id="UP000041356">
    <property type="component" value="Unassembled WGS sequence"/>
</dbReference>
<dbReference type="EMBL" id="CPZF01000001">
    <property type="protein sequence ID" value="CNE88076.1"/>
    <property type="molecule type" value="Genomic_DNA"/>
</dbReference>
<keyword evidence="1" id="KW-0175">Coiled coil</keyword>
<dbReference type="Pfam" id="PF10088">
    <property type="entry name" value="DUF2326"/>
    <property type="match status" value="1"/>
</dbReference>
<comment type="caution">
    <text evidence="3">The sequence shown here is derived from an EMBL/GenBank/DDBJ whole genome shotgun (WGS) entry which is preliminary data.</text>
</comment>
<evidence type="ECO:0000256" key="1">
    <source>
        <dbReference type="SAM" id="Coils"/>
    </source>
</evidence>
<feature type="coiled-coil region" evidence="1">
    <location>
        <begin position="322"/>
        <end position="356"/>
    </location>
</feature>
<evidence type="ECO:0000313" key="3">
    <source>
        <dbReference type="EMBL" id="CNE88076.1"/>
    </source>
</evidence>